<accession>A0ACC1KRQ3</accession>
<name>A0ACC1KRQ3_9FUNG</name>
<protein>
    <submittedName>
        <fullName evidence="1">Uncharacterized protein</fullName>
    </submittedName>
</protein>
<gene>
    <name evidence="1" type="ORF">H4R21_005731</name>
</gene>
<proteinExistence type="predicted"/>
<evidence type="ECO:0000313" key="2">
    <source>
        <dbReference type="Proteomes" id="UP001140087"/>
    </source>
</evidence>
<evidence type="ECO:0000313" key="1">
    <source>
        <dbReference type="EMBL" id="KAJ2793860.1"/>
    </source>
</evidence>
<keyword evidence="2" id="KW-1185">Reference proteome</keyword>
<comment type="caution">
    <text evidence="1">The sequence shown here is derived from an EMBL/GenBank/DDBJ whole genome shotgun (WGS) entry which is preliminary data.</text>
</comment>
<feature type="non-terminal residue" evidence="1">
    <location>
        <position position="108"/>
    </location>
</feature>
<dbReference type="EMBL" id="JANBUN010002719">
    <property type="protein sequence ID" value="KAJ2793860.1"/>
    <property type="molecule type" value="Genomic_DNA"/>
</dbReference>
<sequence length="108" mass="12302">RLGARLRPAPEPRRGRTGHCRLPPAGRRAHGAGPGHRPRAGHRRLQRPRPLVGPAQARQLAVRDRRPRQKGRRGSLRPRIRPLLHRPPAPGERRRRRLGPAVREPRPV</sequence>
<feature type="non-terminal residue" evidence="1">
    <location>
        <position position="1"/>
    </location>
</feature>
<dbReference type="Proteomes" id="UP001140087">
    <property type="component" value="Unassembled WGS sequence"/>
</dbReference>
<organism evidence="1 2">
    <name type="scientific">Coemansia helicoidea</name>
    <dbReference type="NCBI Taxonomy" id="1286919"/>
    <lineage>
        <taxon>Eukaryota</taxon>
        <taxon>Fungi</taxon>
        <taxon>Fungi incertae sedis</taxon>
        <taxon>Zoopagomycota</taxon>
        <taxon>Kickxellomycotina</taxon>
        <taxon>Kickxellomycetes</taxon>
        <taxon>Kickxellales</taxon>
        <taxon>Kickxellaceae</taxon>
        <taxon>Coemansia</taxon>
    </lineage>
</organism>
<reference evidence="1" key="1">
    <citation type="submission" date="2022-07" db="EMBL/GenBank/DDBJ databases">
        <title>Phylogenomic reconstructions and comparative analyses of Kickxellomycotina fungi.</title>
        <authorList>
            <person name="Reynolds N.K."/>
            <person name="Stajich J.E."/>
            <person name="Barry K."/>
            <person name="Grigoriev I.V."/>
            <person name="Crous P."/>
            <person name="Smith M.E."/>
        </authorList>
    </citation>
    <scope>NUCLEOTIDE SEQUENCE</scope>
    <source>
        <strain evidence="1">BCRC 34780</strain>
    </source>
</reference>